<protein>
    <submittedName>
        <fullName evidence="1">Uncharacterized protein</fullName>
    </submittedName>
</protein>
<dbReference type="InterPro" id="IPR029063">
    <property type="entry name" value="SAM-dependent_MTases_sf"/>
</dbReference>
<sequence>HHRLGRRRLEIAVALVLVGHRRDRLPGGRLAISDMVAIADLSDQLRRDMVALTGCIAGAESIPVVEAMLRDAGFVDIQIRTKAESREIIGKWTEVGDVADLVASATIEARKPR</sequence>
<dbReference type="Proteomes" id="UP000697710">
    <property type="component" value="Unassembled WGS sequence"/>
</dbReference>
<dbReference type="Gene3D" id="3.40.50.150">
    <property type="entry name" value="Vaccinia Virus protein VP39"/>
    <property type="match status" value="1"/>
</dbReference>
<dbReference type="EMBL" id="JAGQHR010000102">
    <property type="protein sequence ID" value="MCA9727053.1"/>
    <property type="molecule type" value="Genomic_DNA"/>
</dbReference>
<accession>A0A956LXC4</accession>
<comment type="caution">
    <text evidence="1">The sequence shown here is derived from an EMBL/GenBank/DDBJ whole genome shotgun (WGS) entry which is preliminary data.</text>
</comment>
<reference evidence="1" key="2">
    <citation type="journal article" date="2021" name="Microbiome">
        <title>Successional dynamics and alternative stable states in a saline activated sludge microbial community over 9 years.</title>
        <authorList>
            <person name="Wang Y."/>
            <person name="Ye J."/>
            <person name="Ju F."/>
            <person name="Liu L."/>
            <person name="Boyd J.A."/>
            <person name="Deng Y."/>
            <person name="Parks D.H."/>
            <person name="Jiang X."/>
            <person name="Yin X."/>
            <person name="Woodcroft B.J."/>
            <person name="Tyson G.W."/>
            <person name="Hugenholtz P."/>
            <person name="Polz M.F."/>
            <person name="Zhang T."/>
        </authorList>
    </citation>
    <scope>NUCLEOTIDE SEQUENCE</scope>
    <source>
        <strain evidence="1">HKST-UBA01</strain>
    </source>
</reference>
<evidence type="ECO:0000313" key="2">
    <source>
        <dbReference type="Proteomes" id="UP000697710"/>
    </source>
</evidence>
<dbReference type="AlphaFoldDB" id="A0A956LXC4"/>
<gene>
    <name evidence="1" type="ORF">KC729_05165</name>
</gene>
<reference evidence="1" key="1">
    <citation type="submission" date="2020-04" db="EMBL/GenBank/DDBJ databases">
        <authorList>
            <person name="Zhang T."/>
        </authorList>
    </citation>
    <scope>NUCLEOTIDE SEQUENCE</scope>
    <source>
        <strain evidence="1">HKST-UBA01</strain>
    </source>
</reference>
<feature type="non-terminal residue" evidence="1">
    <location>
        <position position="1"/>
    </location>
</feature>
<organism evidence="1 2">
    <name type="scientific">Eiseniibacteriota bacterium</name>
    <dbReference type="NCBI Taxonomy" id="2212470"/>
    <lineage>
        <taxon>Bacteria</taxon>
        <taxon>Candidatus Eiseniibacteriota</taxon>
    </lineage>
</organism>
<name>A0A956LXC4_UNCEI</name>
<evidence type="ECO:0000313" key="1">
    <source>
        <dbReference type="EMBL" id="MCA9727053.1"/>
    </source>
</evidence>
<proteinExistence type="predicted"/>